<evidence type="ECO:0000259" key="4">
    <source>
        <dbReference type="Pfam" id="PF20434"/>
    </source>
</evidence>
<dbReference type="InterPro" id="IPR029058">
    <property type="entry name" value="AB_hydrolase_fold"/>
</dbReference>
<dbReference type="KEGG" id="chya:V22_10360"/>
<evidence type="ECO:0000313" key="5">
    <source>
        <dbReference type="EMBL" id="QDT63811.1"/>
    </source>
</evidence>
<gene>
    <name evidence="5" type="primary">axeA1_1</name>
    <name evidence="5" type="ORF">V22_10360</name>
</gene>
<keyword evidence="6" id="KW-1185">Reference proteome</keyword>
<feature type="domain" description="BD-FAE-like" evidence="4">
    <location>
        <begin position="62"/>
        <end position="165"/>
    </location>
</feature>
<dbReference type="Gene3D" id="3.40.50.1820">
    <property type="entry name" value="alpha/beta hydrolase"/>
    <property type="match status" value="1"/>
</dbReference>
<organism evidence="5 6">
    <name type="scientific">Calycomorphotria hydatis</name>
    <dbReference type="NCBI Taxonomy" id="2528027"/>
    <lineage>
        <taxon>Bacteria</taxon>
        <taxon>Pseudomonadati</taxon>
        <taxon>Planctomycetota</taxon>
        <taxon>Planctomycetia</taxon>
        <taxon>Planctomycetales</taxon>
        <taxon>Planctomycetaceae</taxon>
        <taxon>Calycomorphotria</taxon>
    </lineage>
</organism>
<feature type="domain" description="Dienelactone hydrolase" evidence="3">
    <location>
        <begin position="214"/>
        <end position="267"/>
    </location>
</feature>
<dbReference type="SUPFAM" id="SSF53474">
    <property type="entry name" value="alpha/beta-Hydrolases"/>
    <property type="match status" value="1"/>
</dbReference>
<dbReference type="InterPro" id="IPR002925">
    <property type="entry name" value="Dienelactn_hydro"/>
</dbReference>
<dbReference type="GO" id="GO:0004806">
    <property type="term" value="F:triacylglycerol lipase activity"/>
    <property type="evidence" value="ECO:0007669"/>
    <property type="project" value="TreeGrafter"/>
</dbReference>
<dbReference type="GO" id="GO:0046555">
    <property type="term" value="F:acetylxylan esterase activity"/>
    <property type="evidence" value="ECO:0007669"/>
    <property type="project" value="UniProtKB-EC"/>
</dbReference>
<dbReference type="OrthoDB" id="9815425at2"/>
<dbReference type="Proteomes" id="UP000319976">
    <property type="component" value="Chromosome"/>
</dbReference>
<evidence type="ECO:0000256" key="2">
    <source>
        <dbReference type="ARBA" id="ARBA00022801"/>
    </source>
</evidence>
<dbReference type="Pfam" id="PF01738">
    <property type="entry name" value="DLH"/>
    <property type="match status" value="1"/>
</dbReference>
<evidence type="ECO:0000313" key="6">
    <source>
        <dbReference type="Proteomes" id="UP000319976"/>
    </source>
</evidence>
<protein>
    <submittedName>
        <fullName evidence="5">Acetylxylan esterase</fullName>
        <ecNumber evidence="5">3.1.1.72</ecNumber>
    </submittedName>
</protein>
<dbReference type="InterPro" id="IPR049492">
    <property type="entry name" value="BD-FAE-like_dom"/>
</dbReference>
<dbReference type="AlphaFoldDB" id="A0A517T626"/>
<proteinExistence type="inferred from homology"/>
<evidence type="ECO:0000256" key="1">
    <source>
        <dbReference type="ARBA" id="ARBA00010515"/>
    </source>
</evidence>
<dbReference type="PANTHER" id="PTHR48081:SF30">
    <property type="entry name" value="ACETYL-HYDROLASE LIPR-RELATED"/>
    <property type="match status" value="1"/>
</dbReference>
<dbReference type="Pfam" id="PF20434">
    <property type="entry name" value="BD-FAE"/>
    <property type="match status" value="1"/>
</dbReference>
<name>A0A517T626_9PLAN</name>
<comment type="similarity">
    <text evidence="1">Belongs to the 'GDXG' lipolytic enzyme family.</text>
</comment>
<accession>A0A517T626</accession>
<keyword evidence="2 5" id="KW-0378">Hydrolase</keyword>
<dbReference type="EC" id="3.1.1.72" evidence="5"/>
<reference evidence="5 6" key="1">
    <citation type="submission" date="2019-02" db="EMBL/GenBank/DDBJ databases">
        <title>Deep-cultivation of Planctomycetes and their phenomic and genomic characterization uncovers novel biology.</title>
        <authorList>
            <person name="Wiegand S."/>
            <person name="Jogler M."/>
            <person name="Boedeker C."/>
            <person name="Pinto D."/>
            <person name="Vollmers J."/>
            <person name="Rivas-Marin E."/>
            <person name="Kohn T."/>
            <person name="Peeters S.H."/>
            <person name="Heuer A."/>
            <person name="Rast P."/>
            <person name="Oberbeckmann S."/>
            <person name="Bunk B."/>
            <person name="Jeske O."/>
            <person name="Meyerdierks A."/>
            <person name="Storesund J.E."/>
            <person name="Kallscheuer N."/>
            <person name="Luecker S."/>
            <person name="Lage O.M."/>
            <person name="Pohl T."/>
            <person name="Merkel B.J."/>
            <person name="Hornburger P."/>
            <person name="Mueller R.-W."/>
            <person name="Bruemmer F."/>
            <person name="Labrenz M."/>
            <person name="Spormann A.M."/>
            <person name="Op den Camp H."/>
            <person name="Overmann J."/>
            <person name="Amann R."/>
            <person name="Jetten M.S.M."/>
            <person name="Mascher T."/>
            <person name="Medema M.H."/>
            <person name="Devos D.P."/>
            <person name="Kaster A.-K."/>
            <person name="Ovreas L."/>
            <person name="Rohde M."/>
            <person name="Galperin M.Y."/>
            <person name="Jogler C."/>
        </authorList>
    </citation>
    <scope>NUCLEOTIDE SEQUENCE [LARGE SCALE GENOMIC DNA]</scope>
    <source>
        <strain evidence="5 6">V22</strain>
    </source>
</reference>
<evidence type="ECO:0000259" key="3">
    <source>
        <dbReference type="Pfam" id="PF01738"/>
    </source>
</evidence>
<sequence>MSSPIIRFALFIAAVIVFLVLTTAIAQAKEREISGYERHTYKEVDGRKLSLYVTKPEDWKPSDQRPAAVFYHGGGWVGGQPGQFAPHGIYLASRGMVVVLVEYRLVDRKSKELPDNCVNDAKSGMRWVRSHASELGIDPNRIASGGGSAGGHLAAFVGCVDGGDDPADDTSVSAKSQAMLLFNPVCDNGPGEWGNSRVGDEYPRFSPAHNITSDDPPAIYFLGDKDKLIPVSTAERFQEKMQDAGVRCEVHIFKDGPHGFFNKGKGDGTAYYETVELMDRFLASLGWIEGEPTLKRE</sequence>
<dbReference type="PANTHER" id="PTHR48081">
    <property type="entry name" value="AB HYDROLASE SUPERFAMILY PROTEIN C4A8.06C"/>
    <property type="match status" value="1"/>
</dbReference>
<dbReference type="RefSeq" id="WP_145260411.1">
    <property type="nucleotide sequence ID" value="NZ_CP036316.1"/>
</dbReference>
<dbReference type="EMBL" id="CP036316">
    <property type="protein sequence ID" value="QDT63811.1"/>
    <property type="molecule type" value="Genomic_DNA"/>
</dbReference>
<dbReference type="InterPro" id="IPR050300">
    <property type="entry name" value="GDXG_lipolytic_enzyme"/>
</dbReference>